<evidence type="ECO:0000313" key="2">
    <source>
        <dbReference type="EMBL" id="KYF58053.1"/>
    </source>
</evidence>
<reference evidence="2 3" key="1">
    <citation type="submission" date="2014-02" db="EMBL/GenBank/DDBJ databases">
        <title>The small core and large imbalanced accessory genome model reveals a collaborative survival strategy of Sorangium cellulosum strains in nature.</title>
        <authorList>
            <person name="Han K."/>
            <person name="Peng R."/>
            <person name="Blom J."/>
            <person name="Li Y.-Z."/>
        </authorList>
    </citation>
    <scope>NUCLEOTIDE SEQUENCE [LARGE SCALE GENOMIC DNA]</scope>
    <source>
        <strain evidence="2 3">So0157-25</strain>
    </source>
</reference>
<proteinExistence type="predicted"/>
<evidence type="ECO:0000256" key="1">
    <source>
        <dbReference type="SAM" id="Phobius"/>
    </source>
</evidence>
<protein>
    <submittedName>
        <fullName evidence="2">Uncharacterized protein</fullName>
    </submittedName>
</protein>
<evidence type="ECO:0000313" key="3">
    <source>
        <dbReference type="Proteomes" id="UP000075420"/>
    </source>
</evidence>
<dbReference type="Proteomes" id="UP000075420">
    <property type="component" value="Unassembled WGS sequence"/>
</dbReference>
<dbReference type="EMBL" id="JELY01000801">
    <property type="protein sequence ID" value="KYF58053.1"/>
    <property type="molecule type" value="Genomic_DNA"/>
</dbReference>
<keyword evidence="1" id="KW-0472">Membrane</keyword>
<keyword evidence="1" id="KW-1133">Transmembrane helix</keyword>
<gene>
    <name evidence="2" type="ORF">BE08_20680</name>
</gene>
<name>A0A150PQX5_SORCE</name>
<accession>A0A150PQX5</accession>
<feature type="transmembrane region" description="Helical" evidence="1">
    <location>
        <begin position="95"/>
        <end position="115"/>
    </location>
</feature>
<comment type="caution">
    <text evidence="2">The sequence shown here is derived from an EMBL/GenBank/DDBJ whole genome shotgun (WGS) entry which is preliminary data.</text>
</comment>
<dbReference type="AlphaFoldDB" id="A0A150PQX5"/>
<keyword evidence="1" id="KW-0812">Transmembrane</keyword>
<organism evidence="2 3">
    <name type="scientific">Sorangium cellulosum</name>
    <name type="common">Polyangium cellulosum</name>
    <dbReference type="NCBI Taxonomy" id="56"/>
    <lineage>
        <taxon>Bacteria</taxon>
        <taxon>Pseudomonadati</taxon>
        <taxon>Myxococcota</taxon>
        <taxon>Polyangia</taxon>
        <taxon>Polyangiales</taxon>
        <taxon>Polyangiaceae</taxon>
        <taxon>Sorangium</taxon>
    </lineage>
</organism>
<sequence length="117" mass="12761">MKSPKETPTRLHPWVDPVWSAITPEARKEQLARFARARARGSVLLRIARGADVRAELAKLADRAKALEALEREVGEAWVSVVLVEGAGETRNSRLGTVVLVLAMLCGVALAILRLRG</sequence>